<dbReference type="InterPro" id="IPR017853">
    <property type="entry name" value="GH"/>
</dbReference>
<accession>A0A382HTM8</accession>
<dbReference type="SUPFAM" id="SSF51445">
    <property type="entry name" value="(Trans)glycosidases"/>
    <property type="match status" value="1"/>
</dbReference>
<reference evidence="1" key="1">
    <citation type="submission" date="2018-05" db="EMBL/GenBank/DDBJ databases">
        <authorList>
            <person name="Lanie J.A."/>
            <person name="Ng W.-L."/>
            <person name="Kazmierczak K.M."/>
            <person name="Andrzejewski T.M."/>
            <person name="Davidsen T.M."/>
            <person name="Wayne K.J."/>
            <person name="Tettelin H."/>
            <person name="Glass J.I."/>
            <person name="Rusch D."/>
            <person name="Podicherti R."/>
            <person name="Tsui H.-C.T."/>
            <person name="Winkler M.E."/>
        </authorList>
    </citation>
    <scope>NUCLEOTIDE SEQUENCE</scope>
</reference>
<name>A0A382HTM8_9ZZZZ</name>
<dbReference type="Gene3D" id="3.20.20.80">
    <property type="entry name" value="Glycosidases"/>
    <property type="match status" value="1"/>
</dbReference>
<evidence type="ECO:0008006" key="2">
    <source>
        <dbReference type="Google" id="ProtNLM"/>
    </source>
</evidence>
<evidence type="ECO:0000313" key="1">
    <source>
        <dbReference type="EMBL" id="SVB89993.1"/>
    </source>
</evidence>
<dbReference type="AlphaFoldDB" id="A0A382HTM8"/>
<gene>
    <name evidence="1" type="ORF">METZ01_LOCUS242847</name>
</gene>
<dbReference type="EMBL" id="UINC01062917">
    <property type="protein sequence ID" value="SVB89993.1"/>
    <property type="molecule type" value="Genomic_DNA"/>
</dbReference>
<sequence length="437" mass="47085">IDMMHSMAAPTDLKNISADSISFLITIPYHSSGELHDDCVDWVKDKARSTIKKYKQAGFTVVVVPGAVQVNPLDYSGGMYNQPDVMQGSPEVMQGPPEGIPEGFTGGPPGGMPDIAREMTCSLLTAGGEPGSIPSSILNKVLENYEPVVIELAKIAEEEGAAVFAPMAEPDLKMGSATKASKWSQDMLPKIKEVYSGKLLWRGDFHNAYTSGSKQVDFSGFDIIGFTTLPGGPGAANIPNVIAGNIDALTKWAEEDGVEEVWISEFGISVDSPQSEADKAKSYQEMFEASAGKLDGYLLTDIPYAGPGKQVGWPGTPLKGSTMEPVVEEWFKKMAGTTQTTQVTEEAADIPFWIRNNAGWWAEGQLSDSDFVSGIQWLIANGIIEIPYTEQSTETASGEIPDWIKNNAGWWANGKIPDSAFVSGLQWLISNGIMKVS</sequence>
<proteinExistence type="predicted"/>
<protein>
    <recommendedName>
        <fullName evidence="2">Glycoside hydrolase family 5 domain-containing protein</fullName>
    </recommendedName>
</protein>
<feature type="non-terminal residue" evidence="1">
    <location>
        <position position="1"/>
    </location>
</feature>
<organism evidence="1">
    <name type="scientific">marine metagenome</name>
    <dbReference type="NCBI Taxonomy" id="408172"/>
    <lineage>
        <taxon>unclassified sequences</taxon>
        <taxon>metagenomes</taxon>
        <taxon>ecological metagenomes</taxon>
    </lineage>
</organism>